<dbReference type="Gene3D" id="3.40.50.720">
    <property type="entry name" value="NAD(P)-binding Rossmann-like Domain"/>
    <property type="match status" value="1"/>
</dbReference>
<organism evidence="5 6">
    <name type="scientific">Naegleria fowleri</name>
    <name type="common">Brain eating amoeba</name>
    <dbReference type="NCBI Taxonomy" id="5763"/>
    <lineage>
        <taxon>Eukaryota</taxon>
        <taxon>Discoba</taxon>
        <taxon>Heterolobosea</taxon>
        <taxon>Tetramitia</taxon>
        <taxon>Eutetramitia</taxon>
        <taxon>Vahlkampfiidae</taxon>
        <taxon>Naegleria</taxon>
    </lineage>
</organism>
<gene>
    <name evidence="5" type="ORF">FDP41_006293</name>
</gene>
<dbReference type="GO" id="GO:0032787">
    <property type="term" value="P:monocarboxylic acid metabolic process"/>
    <property type="evidence" value="ECO:0007669"/>
    <property type="project" value="UniProtKB-ARBA"/>
</dbReference>
<dbReference type="EMBL" id="VFQX01000051">
    <property type="protein sequence ID" value="KAF0974819.1"/>
    <property type="molecule type" value="Genomic_DNA"/>
</dbReference>
<dbReference type="RefSeq" id="XP_044559532.1">
    <property type="nucleotide sequence ID" value="XM_044709912.1"/>
</dbReference>
<dbReference type="CDD" id="cd05233">
    <property type="entry name" value="SDR_c"/>
    <property type="match status" value="1"/>
</dbReference>
<comment type="caution">
    <text evidence="5">The sequence shown here is derived from an EMBL/GenBank/DDBJ whole genome shotgun (WGS) entry which is preliminary data.</text>
</comment>
<evidence type="ECO:0000256" key="4">
    <source>
        <dbReference type="RuleBase" id="RU000363"/>
    </source>
</evidence>
<dbReference type="OrthoDB" id="417891at2759"/>
<dbReference type="InterPro" id="IPR002347">
    <property type="entry name" value="SDR_fam"/>
</dbReference>
<dbReference type="SUPFAM" id="SSF51735">
    <property type="entry name" value="NAD(P)-binding Rossmann-fold domains"/>
    <property type="match status" value="1"/>
</dbReference>
<keyword evidence="6" id="KW-1185">Reference proteome</keyword>
<dbReference type="InterPro" id="IPR050259">
    <property type="entry name" value="SDR"/>
</dbReference>
<evidence type="ECO:0000256" key="2">
    <source>
        <dbReference type="ARBA" id="ARBA00012948"/>
    </source>
</evidence>
<dbReference type="OMA" id="PMKHRER"/>
<accession>A0A6A5BPG6</accession>
<dbReference type="GO" id="GO:0004316">
    <property type="term" value="F:3-oxoacyl-[acyl-carrier-protein] reductase (NADPH) activity"/>
    <property type="evidence" value="ECO:0007669"/>
    <property type="project" value="UniProtKB-EC"/>
</dbReference>
<dbReference type="VEuPathDB" id="AmoebaDB:NfTy_076840"/>
<sequence>MFKRCILNTTHKLSNITPKTNTQRFFSTSQATTMAGKLEGKVCLVTGAGSGIGKGVAQLFAKEGGKVVVGDLNLQAAQDTIKSLQNSSQHLALAMDVTKEQVVVDSFSQIKSHYGKSVDVVICNAGVQHIDPIDKLSFDNWRRIVSVHLDAAFLCTREALKQMYEQQHGKIIYIGSVHSKLASPLKAPYVSAKHGVLGLCRAVAKEGAKKGVAANVVCPGFVLTPLVEKQIPEQAKEFGITEQEVVKNIMLKDTVDGEFTTIEDVAQACLFFAAHPTNAMTGQSLIVSHGWYMQ</sequence>
<evidence type="ECO:0000256" key="3">
    <source>
        <dbReference type="ARBA" id="ARBA00048508"/>
    </source>
</evidence>
<reference evidence="5 6" key="1">
    <citation type="journal article" date="2019" name="Sci. Rep.">
        <title>Nanopore sequencing improves the draft genome of the human pathogenic amoeba Naegleria fowleri.</title>
        <authorList>
            <person name="Liechti N."/>
            <person name="Schurch N."/>
            <person name="Bruggmann R."/>
            <person name="Wittwer M."/>
        </authorList>
    </citation>
    <scope>NUCLEOTIDE SEQUENCE [LARGE SCALE GENOMIC DNA]</scope>
    <source>
        <strain evidence="5 6">ATCC 30894</strain>
    </source>
</reference>
<dbReference type="InterPro" id="IPR036291">
    <property type="entry name" value="NAD(P)-bd_dom_sf"/>
</dbReference>
<comment type="catalytic activity">
    <reaction evidence="3">
        <text>a (3R)-hydroxyacyl-[ACP] + NADP(+) = a 3-oxoacyl-[ACP] + NADPH + H(+)</text>
        <dbReference type="Rhea" id="RHEA:17397"/>
        <dbReference type="Rhea" id="RHEA-COMP:9916"/>
        <dbReference type="Rhea" id="RHEA-COMP:9945"/>
        <dbReference type="ChEBI" id="CHEBI:15378"/>
        <dbReference type="ChEBI" id="CHEBI:57783"/>
        <dbReference type="ChEBI" id="CHEBI:58349"/>
        <dbReference type="ChEBI" id="CHEBI:78776"/>
        <dbReference type="ChEBI" id="CHEBI:78827"/>
        <dbReference type="EC" id="1.1.1.100"/>
    </reaction>
</comment>
<dbReference type="Proteomes" id="UP000444721">
    <property type="component" value="Unassembled WGS sequence"/>
</dbReference>
<dbReference type="FunFam" id="3.40.50.720:FF:000084">
    <property type="entry name" value="Short-chain dehydrogenase reductase"/>
    <property type="match status" value="1"/>
</dbReference>
<dbReference type="InterPro" id="IPR020904">
    <property type="entry name" value="Sc_DH/Rdtase_CS"/>
</dbReference>
<dbReference type="SMR" id="A0A6A5BPG6"/>
<dbReference type="VEuPathDB" id="AmoebaDB:NF0089830"/>
<proteinExistence type="inferred from homology"/>
<evidence type="ECO:0000256" key="1">
    <source>
        <dbReference type="ARBA" id="ARBA00006484"/>
    </source>
</evidence>
<dbReference type="PRINTS" id="PR00080">
    <property type="entry name" value="SDRFAMILY"/>
</dbReference>
<comment type="similarity">
    <text evidence="1 4">Belongs to the short-chain dehydrogenases/reductases (SDR) family.</text>
</comment>
<dbReference type="PANTHER" id="PTHR42879">
    <property type="entry name" value="3-OXOACYL-(ACYL-CARRIER-PROTEIN) REDUCTASE"/>
    <property type="match status" value="1"/>
</dbReference>
<dbReference type="Pfam" id="PF00106">
    <property type="entry name" value="adh_short"/>
    <property type="match status" value="1"/>
</dbReference>
<protein>
    <recommendedName>
        <fullName evidence="2">3-oxoacyl-[acyl-carrier-protein] reductase</fullName>
        <ecNumber evidence="2">1.1.1.100</ecNumber>
    </recommendedName>
</protein>
<dbReference type="PRINTS" id="PR00081">
    <property type="entry name" value="GDHRDH"/>
</dbReference>
<dbReference type="GeneID" id="68113511"/>
<dbReference type="VEuPathDB" id="AmoebaDB:FDP41_006293"/>
<name>A0A6A5BPG6_NAEFO</name>
<dbReference type="EC" id="1.1.1.100" evidence="2"/>
<dbReference type="AlphaFoldDB" id="A0A6A5BPG6"/>
<dbReference type="PANTHER" id="PTHR42879:SF2">
    <property type="entry name" value="3-OXOACYL-[ACYL-CARRIER-PROTEIN] REDUCTASE FABG"/>
    <property type="match status" value="1"/>
</dbReference>
<dbReference type="NCBIfam" id="NF009093">
    <property type="entry name" value="PRK12429.1"/>
    <property type="match status" value="1"/>
</dbReference>
<evidence type="ECO:0000313" key="6">
    <source>
        <dbReference type="Proteomes" id="UP000444721"/>
    </source>
</evidence>
<evidence type="ECO:0000313" key="5">
    <source>
        <dbReference type="EMBL" id="KAF0974819.1"/>
    </source>
</evidence>
<dbReference type="PROSITE" id="PS00061">
    <property type="entry name" value="ADH_SHORT"/>
    <property type="match status" value="1"/>
</dbReference>